<dbReference type="Gene3D" id="2.30.110.10">
    <property type="entry name" value="Electron Transport, Fmn-binding Protein, Chain A"/>
    <property type="match status" value="1"/>
</dbReference>
<keyword evidence="5" id="KW-1185">Reference proteome</keyword>
<dbReference type="PANTHER" id="PTHR30466">
    <property type="entry name" value="FLAVIN REDUCTASE"/>
    <property type="match status" value="1"/>
</dbReference>
<dbReference type="PANTHER" id="PTHR30466:SF11">
    <property type="entry name" value="FLAVIN-DEPENDENT MONOOXYGENASE, REDUCTASE SUBUNIT HSAB"/>
    <property type="match status" value="1"/>
</dbReference>
<reference evidence="4 5" key="1">
    <citation type="submission" date="2023-11" db="EMBL/GenBank/DDBJ databases">
        <authorList>
            <person name="Bao R."/>
        </authorList>
    </citation>
    <scope>NUCLEOTIDE SEQUENCE [LARGE SCALE GENOMIC DNA]</scope>
    <source>
        <strain evidence="4 5">PJ23</strain>
    </source>
</reference>
<dbReference type="Pfam" id="PF01613">
    <property type="entry name" value="Flavin_Reduct"/>
    <property type="match status" value="1"/>
</dbReference>
<dbReference type="SUPFAM" id="SSF50475">
    <property type="entry name" value="FMN-binding split barrel"/>
    <property type="match status" value="1"/>
</dbReference>
<dbReference type="RefSeq" id="WP_319842568.1">
    <property type="nucleotide sequence ID" value="NZ_JAXAFJ010000001.1"/>
</dbReference>
<feature type="domain" description="Flavin reductase like" evidence="3">
    <location>
        <begin position="33"/>
        <end position="179"/>
    </location>
</feature>
<proteinExistence type="inferred from homology"/>
<sequence length="187" mass="19904">MVDPARILPFRSTAVLNDAAEPAVESARYKGGMRRLASGVSIVTTELGGVHYGMAATSVTSVSAEPPTLLVCIAKSASSHAAIRESGRFCVNVLGEADRDVADRFATEKDRSARFAGRNWTSLVTGAPALPGCLASFDCVIAQELGAASHTVFFGRVVETRLWDAKISPLLFWDGAFREPLDPSFSI</sequence>
<dbReference type="InterPro" id="IPR050268">
    <property type="entry name" value="NADH-dep_flavin_reductase"/>
</dbReference>
<dbReference type="EC" id="1.-.-.-" evidence="4"/>
<organism evidence="4 5">
    <name type="scientific">Terrihabitans rhizophilus</name>
    <dbReference type="NCBI Taxonomy" id="3092662"/>
    <lineage>
        <taxon>Bacteria</taxon>
        <taxon>Pseudomonadati</taxon>
        <taxon>Pseudomonadota</taxon>
        <taxon>Alphaproteobacteria</taxon>
        <taxon>Hyphomicrobiales</taxon>
        <taxon>Terrihabitans</taxon>
    </lineage>
</organism>
<dbReference type="Proteomes" id="UP001274321">
    <property type="component" value="Unassembled WGS sequence"/>
</dbReference>
<keyword evidence="2 4" id="KW-0560">Oxidoreductase</keyword>
<dbReference type="GO" id="GO:0016491">
    <property type="term" value="F:oxidoreductase activity"/>
    <property type="evidence" value="ECO:0007669"/>
    <property type="project" value="UniProtKB-KW"/>
</dbReference>
<name>A0ABU4RHX0_9HYPH</name>
<accession>A0ABU4RHX0</accession>
<evidence type="ECO:0000313" key="4">
    <source>
        <dbReference type="EMBL" id="MDX6804437.1"/>
    </source>
</evidence>
<evidence type="ECO:0000256" key="2">
    <source>
        <dbReference type="ARBA" id="ARBA00023002"/>
    </source>
</evidence>
<dbReference type="InterPro" id="IPR002563">
    <property type="entry name" value="Flavin_Rdtase-like_dom"/>
</dbReference>
<dbReference type="SMART" id="SM00903">
    <property type="entry name" value="Flavin_Reduct"/>
    <property type="match status" value="1"/>
</dbReference>
<comment type="similarity">
    <text evidence="1">Belongs to the non-flavoprotein flavin reductase family.</text>
</comment>
<evidence type="ECO:0000313" key="5">
    <source>
        <dbReference type="Proteomes" id="UP001274321"/>
    </source>
</evidence>
<evidence type="ECO:0000259" key="3">
    <source>
        <dbReference type="SMART" id="SM00903"/>
    </source>
</evidence>
<dbReference type="InterPro" id="IPR012349">
    <property type="entry name" value="Split_barrel_FMN-bd"/>
</dbReference>
<evidence type="ECO:0000256" key="1">
    <source>
        <dbReference type="ARBA" id="ARBA00008898"/>
    </source>
</evidence>
<protein>
    <submittedName>
        <fullName evidence="4">Flavin reductase family protein</fullName>
        <ecNumber evidence="4">1.-.-.-</ecNumber>
    </submittedName>
</protein>
<comment type="caution">
    <text evidence="4">The sequence shown here is derived from an EMBL/GenBank/DDBJ whole genome shotgun (WGS) entry which is preliminary data.</text>
</comment>
<dbReference type="EMBL" id="JAXAFJ010000001">
    <property type="protein sequence ID" value="MDX6804437.1"/>
    <property type="molecule type" value="Genomic_DNA"/>
</dbReference>
<gene>
    <name evidence="4" type="ORF">SCD90_00030</name>
</gene>